<sequence>MTIERILDYAHSLMKKTIEPGDAVIDGTCGNGYDTAFLAELVGEQGHVYAFDVQEKAISNTQERLKEHGLANHTSLIHDSHAHVQQYLQEKDQNNISAAIYNLGYLPGSDKSVVTKPEGTIQSVENVLATLKKGGLVVLVVYHGHPGGAEEKDAILEYVSELDSKHYQVLHYGFINKKRTPPFILAIEKLS</sequence>
<dbReference type="GO" id="GO:0032259">
    <property type="term" value="P:methylation"/>
    <property type="evidence" value="ECO:0007669"/>
    <property type="project" value="UniProtKB-KW"/>
</dbReference>
<dbReference type="PANTHER" id="PTHR35276">
    <property type="entry name" value="S-ADENOSYL-L-METHIONINE-DEPENDENT METHYLTRANSFERASES SUPERFAMILY PROTEIN"/>
    <property type="match status" value="1"/>
</dbReference>
<dbReference type="OrthoDB" id="9792989at2"/>
<accession>A0A1H0VGV1</accession>
<gene>
    <name evidence="1" type="ORF">SAMN05421677_1355</name>
</gene>
<keyword evidence="1" id="KW-0489">Methyltransferase</keyword>
<dbReference type="AlphaFoldDB" id="A0A1H0VGV1"/>
<dbReference type="InterPro" id="IPR029063">
    <property type="entry name" value="SAM-dependent_MTases_sf"/>
</dbReference>
<evidence type="ECO:0000313" key="1">
    <source>
        <dbReference type="EMBL" id="SDP77316.1"/>
    </source>
</evidence>
<dbReference type="EMBL" id="FNIZ01000035">
    <property type="protein sequence ID" value="SDP77316.1"/>
    <property type="molecule type" value="Genomic_DNA"/>
</dbReference>
<proteinExistence type="predicted"/>
<dbReference type="GO" id="GO:0008168">
    <property type="term" value="F:methyltransferase activity"/>
    <property type="evidence" value="ECO:0007669"/>
    <property type="project" value="UniProtKB-KW"/>
</dbReference>
<protein>
    <submittedName>
        <fullName evidence="1">Putative rRNA methylase</fullName>
    </submittedName>
</protein>
<dbReference type="SUPFAM" id="SSF53335">
    <property type="entry name" value="S-adenosyl-L-methionine-dependent methyltransferases"/>
    <property type="match status" value="1"/>
</dbReference>
<dbReference type="Gene3D" id="3.40.50.150">
    <property type="entry name" value="Vaccinia Virus protein VP39"/>
    <property type="match status" value="1"/>
</dbReference>
<dbReference type="InterPro" id="IPR010719">
    <property type="entry name" value="MnmM_MeTrfase"/>
</dbReference>
<keyword evidence="1" id="KW-0808">Transferase</keyword>
<dbReference type="STRING" id="240303.SAMN05421677_1355"/>
<organism evidence="1 2">
    <name type="scientific">Halobacillus aidingensis</name>
    <dbReference type="NCBI Taxonomy" id="240303"/>
    <lineage>
        <taxon>Bacteria</taxon>
        <taxon>Bacillati</taxon>
        <taxon>Bacillota</taxon>
        <taxon>Bacilli</taxon>
        <taxon>Bacillales</taxon>
        <taxon>Bacillaceae</taxon>
        <taxon>Halobacillus</taxon>
    </lineage>
</organism>
<dbReference type="Proteomes" id="UP000198860">
    <property type="component" value="Unassembled WGS sequence"/>
</dbReference>
<evidence type="ECO:0000313" key="2">
    <source>
        <dbReference type="Proteomes" id="UP000198860"/>
    </source>
</evidence>
<dbReference type="PANTHER" id="PTHR35276:SF1">
    <property type="entry name" value="TRNA (MNM(5)S(2)U34)-METHYLTRANSFERASE, CHLOROPLASTIC"/>
    <property type="match status" value="1"/>
</dbReference>
<keyword evidence="2" id="KW-1185">Reference proteome</keyword>
<reference evidence="2" key="1">
    <citation type="submission" date="2016-10" db="EMBL/GenBank/DDBJ databases">
        <authorList>
            <person name="Varghese N."/>
            <person name="Submissions S."/>
        </authorList>
    </citation>
    <scope>NUCLEOTIDE SEQUENCE [LARGE SCALE GENOMIC DNA]</scope>
    <source>
        <strain evidence="2">CGMCC 1.3703</strain>
    </source>
</reference>
<name>A0A1H0VGV1_HALAD</name>
<dbReference type="Pfam" id="PF06962">
    <property type="entry name" value="rRNA_methylase"/>
    <property type="match status" value="1"/>
</dbReference>
<dbReference type="RefSeq" id="WP_089654866.1">
    <property type="nucleotide sequence ID" value="NZ_FNIZ01000035.1"/>
</dbReference>